<evidence type="ECO:0000313" key="2">
    <source>
        <dbReference type="EMBL" id="MCJ8499498.1"/>
    </source>
</evidence>
<gene>
    <name evidence="2" type="ORF">MRX98_02840</name>
</gene>
<reference evidence="2" key="1">
    <citation type="submission" date="2022-04" db="EMBL/GenBank/DDBJ databases">
        <title>Desulfatitalea alkaliphila sp. nov., a novel anaerobic sulfate-reducing bacterium isolated from terrestrial mud volcano, Taman Peninsula, Russia.</title>
        <authorList>
            <person name="Khomyakova M.A."/>
            <person name="Merkel A.Y."/>
            <person name="Slobodkin A.I."/>
        </authorList>
    </citation>
    <scope>NUCLEOTIDE SEQUENCE</scope>
    <source>
        <strain evidence="2">M08but</strain>
    </source>
</reference>
<sequence length="421" mass="46852">MLLHKGRNWIMGVVALLLIAAANISTAEASDADRPFYKKHLFRQNNGAVRGEYAYVLPVQAAPAASSNRRGAGWSLHLNAWSQERTLDAPDRRKQFRGGLRHGYLQYQSARERLRFNLGRQLVKDGITPSRIDGLRIGTQWNDHFSATLFAGLSPFLADDASGGPYLIYGGKATFQAHKNYRFSLSYQREKSGDAKAAAHVDIHDDARFTLKGLSGGSVAGRAWSEHSYAAGLFLDRLRIAPTYQHFQYRNFAQRYRGEVNRFGFVKDDNETIEIAGSDLIWQAKGPLKPGFRGRRYAYELLGEEALYMAGLLTVDLVGGSSIGMEIGQMDGHSAVNNHYLYRGFVHWRNPLRVNGFLRAETHYTVYENGVTGSDEGLQLALSAGSRFRQEAVEIKLSGTYCRDPFTGEALAAAITFNVKG</sequence>
<dbReference type="AlphaFoldDB" id="A0AA41UNG7"/>
<protein>
    <recommendedName>
        <fullName evidence="4">Alginate export domain-containing protein</fullName>
    </recommendedName>
</protein>
<evidence type="ECO:0008006" key="4">
    <source>
        <dbReference type="Google" id="ProtNLM"/>
    </source>
</evidence>
<name>A0AA41UNG7_9BACT</name>
<evidence type="ECO:0000313" key="3">
    <source>
        <dbReference type="Proteomes" id="UP001165427"/>
    </source>
</evidence>
<keyword evidence="1" id="KW-0732">Signal</keyword>
<dbReference type="RefSeq" id="WP_246902848.1">
    <property type="nucleotide sequence ID" value="NZ_JALJRB010000002.1"/>
</dbReference>
<dbReference type="EMBL" id="JALJRB010000002">
    <property type="protein sequence ID" value="MCJ8499498.1"/>
    <property type="molecule type" value="Genomic_DNA"/>
</dbReference>
<dbReference type="Proteomes" id="UP001165427">
    <property type="component" value="Unassembled WGS sequence"/>
</dbReference>
<accession>A0AA41UNG7</accession>
<feature type="signal peptide" evidence="1">
    <location>
        <begin position="1"/>
        <end position="27"/>
    </location>
</feature>
<feature type="chain" id="PRO_5041440411" description="Alginate export domain-containing protein" evidence="1">
    <location>
        <begin position="28"/>
        <end position="421"/>
    </location>
</feature>
<comment type="caution">
    <text evidence="2">The sequence shown here is derived from an EMBL/GenBank/DDBJ whole genome shotgun (WGS) entry which is preliminary data.</text>
</comment>
<organism evidence="2 3">
    <name type="scientific">Desulfatitalea alkaliphila</name>
    <dbReference type="NCBI Taxonomy" id="2929485"/>
    <lineage>
        <taxon>Bacteria</taxon>
        <taxon>Pseudomonadati</taxon>
        <taxon>Thermodesulfobacteriota</taxon>
        <taxon>Desulfobacteria</taxon>
        <taxon>Desulfobacterales</taxon>
        <taxon>Desulfosarcinaceae</taxon>
        <taxon>Desulfatitalea</taxon>
    </lineage>
</organism>
<proteinExistence type="predicted"/>
<keyword evidence="3" id="KW-1185">Reference proteome</keyword>
<evidence type="ECO:0000256" key="1">
    <source>
        <dbReference type="SAM" id="SignalP"/>
    </source>
</evidence>